<evidence type="ECO:0000313" key="3">
    <source>
        <dbReference type="Proteomes" id="UP000008385"/>
    </source>
</evidence>
<dbReference type="KEGG" id="rta:Rta_25520"/>
<keyword evidence="3" id="KW-1185">Reference proteome</keyword>
<dbReference type="Proteomes" id="UP000008385">
    <property type="component" value="Chromosome"/>
</dbReference>
<accession>F5Y2V2</accession>
<dbReference type="InterPro" id="IPR038740">
    <property type="entry name" value="BioF2-like_GNAT_dom"/>
</dbReference>
<dbReference type="OrthoDB" id="4700839at2"/>
<reference evidence="2 3" key="2">
    <citation type="journal article" date="2011" name="PLoS ONE">
        <title>The Cyst-Dividing Bacterium Ramlibacter tataouinensis TTB310 Genome Reveals a Well-Stocked Toolbox for Adaptation to a Desert Environment.</title>
        <authorList>
            <person name="De Luca G."/>
            <person name="Barakat M."/>
            <person name="Ortet P."/>
            <person name="Fochesato S."/>
            <person name="Jourlin-Castelli C."/>
            <person name="Ansaldi M."/>
            <person name="Py B."/>
            <person name="Fichant G."/>
            <person name="Coutinho P.M."/>
            <person name="Voulhoux R."/>
            <person name="Bastien O."/>
            <person name="Marechal E."/>
            <person name="Henrissat B."/>
            <person name="Quentin Y."/>
            <person name="Noirot P."/>
            <person name="Filloux A."/>
            <person name="Mejean V."/>
            <person name="Dubow M.S."/>
            <person name="Barras F."/>
            <person name="Barbe V."/>
            <person name="Weissenbach J."/>
            <person name="Mihalcescu I."/>
            <person name="Vermeglio A."/>
            <person name="Achouak W."/>
            <person name="Heulin T."/>
        </authorList>
    </citation>
    <scope>NUCLEOTIDE SEQUENCE [LARGE SCALE GENOMIC DNA]</scope>
    <source>
        <strain evidence="3">ATCC BAA-407 / DSM 14655 / LMG 21543 / TTB310</strain>
    </source>
</reference>
<dbReference type="RefSeq" id="WP_013901880.1">
    <property type="nucleotide sequence ID" value="NC_015677.1"/>
</dbReference>
<gene>
    <name evidence="2" type="ordered locus">Rta_25520</name>
</gene>
<dbReference type="SUPFAM" id="SSF55729">
    <property type="entry name" value="Acyl-CoA N-acyltransferases (Nat)"/>
    <property type="match status" value="1"/>
</dbReference>
<evidence type="ECO:0000259" key="1">
    <source>
        <dbReference type="Pfam" id="PF13480"/>
    </source>
</evidence>
<proteinExistence type="predicted"/>
<feature type="domain" description="BioF2-like acetyltransferase" evidence="1">
    <location>
        <begin position="162"/>
        <end position="297"/>
    </location>
</feature>
<protein>
    <recommendedName>
        <fullName evidence="1">BioF2-like acetyltransferase domain-containing protein</fullName>
    </recommendedName>
</protein>
<reference evidence="3" key="1">
    <citation type="submission" date="2006-01" db="EMBL/GenBank/DDBJ databases">
        <title>Genome of the cyst-dividing bacterium Ramlibacter tataouinensis.</title>
        <authorList>
            <person name="Barakat M."/>
            <person name="Ortet P."/>
            <person name="De Luca G."/>
            <person name="Jourlin-Castelli C."/>
            <person name="Ansaldi M."/>
            <person name="Py B."/>
            <person name="Fichant G."/>
            <person name="Coutinho P."/>
            <person name="Voulhoux R."/>
            <person name="Bastien O."/>
            <person name="Roy S."/>
            <person name="Marechal E."/>
            <person name="Henrissat B."/>
            <person name="Quentin Y."/>
            <person name="Noirot P."/>
            <person name="Filloux A."/>
            <person name="Mejean V."/>
            <person name="DuBow M."/>
            <person name="Barras F."/>
            <person name="Heulin T."/>
        </authorList>
    </citation>
    <scope>NUCLEOTIDE SEQUENCE [LARGE SCALE GENOMIC DNA]</scope>
    <source>
        <strain evidence="3">ATCC BAA-407 / DSM 14655 / LMG 21543 / TTB310</strain>
    </source>
</reference>
<dbReference type="HOGENOM" id="CLU_058581_0_0_4"/>
<dbReference type="EMBL" id="CP000245">
    <property type="protein sequence ID" value="AEG93648.1"/>
    <property type="molecule type" value="Genomic_DNA"/>
</dbReference>
<dbReference type="STRING" id="365046.Rta_25520"/>
<dbReference type="eggNOG" id="COG5653">
    <property type="taxonomic scope" value="Bacteria"/>
</dbReference>
<sequence length="357" mass="39194">MKLSVIRPHELDAPAQARWRDLQLSNQALASPYFCPEFTRAVGSVRPDIRILVMEQGAGPAVGFFPFQLGPYGLGEPAGRPFSDHHGVIAAPGTRWDWGELLRAAGLVFWRFDHLCAAQAPAIPGVRRVPSPALDLSQGFQAYKRRRLQAGVRRIGELDRGACKLARAVGPLRFELHSSSRAVFDTVLRLKSQQYRRTGARDVLAMPWARAMLEDIWRLDTPGFGGRLSALWAGDQLVSASLGMCSARVWHWWLPAYDTAHARHSPGLQLLMRVAEGVAAQGHALLDLGKGDEAYKSTFADHELPLAEGCLAGPAPLATLLRAGQAAHHWLRESPLRPLVRRLRGRPPLAPDTQPGA</sequence>
<dbReference type="AlphaFoldDB" id="F5Y2V2"/>
<dbReference type="InterPro" id="IPR016181">
    <property type="entry name" value="Acyl_CoA_acyltransferase"/>
</dbReference>
<organism evidence="2 3">
    <name type="scientific">Ramlibacter tataouinensis (strain ATCC BAA-407 / DSM 14655 / LMG 21543 / TTB310)</name>
    <dbReference type="NCBI Taxonomy" id="365046"/>
    <lineage>
        <taxon>Bacteria</taxon>
        <taxon>Pseudomonadati</taxon>
        <taxon>Pseudomonadota</taxon>
        <taxon>Betaproteobacteria</taxon>
        <taxon>Burkholderiales</taxon>
        <taxon>Comamonadaceae</taxon>
        <taxon>Ramlibacter</taxon>
    </lineage>
</organism>
<evidence type="ECO:0000313" key="2">
    <source>
        <dbReference type="EMBL" id="AEG93648.1"/>
    </source>
</evidence>
<dbReference type="Pfam" id="PF13480">
    <property type="entry name" value="Acetyltransf_6"/>
    <property type="match status" value="1"/>
</dbReference>
<name>F5Y2V2_RAMTT</name>